<proteinExistence type="inferred from homology"/>
<comment type="caution">
    <text evidence="3">The sequence shown here is derived from an EMBL/GenBank/DDBJ whole genome shotgun (WGS) entry which is preliminary data.</text>
</comment>
<dbReference type="InterPro" id="IPR014731">
    <property type="entry name" value="ETF_asu_C"/>
</dbReference>
<organism evidence="3">
    <name type="scientific">marine sediment metagenome</name>
    <dbReference type="NCBI Taxonomy" id="412755"/>
    <lineage>
        <taxon>unclassified sequences</taxon>
        <taxon>metagenomes</taxon>
        <taxon>ecological metagenomes</taxon>
    </lineage>
</organism>
<evidence type="ECO:0000256" key="1">
    <source>
        <dbReference type="ARBA" id="ARBA00005817"/>
    </source>
</evidence>
<dbReference type="GO" id="GO:0033539">
    <property type="term" value="P:fatty acid beta-oxidation using acyl-CoA dehydrogenase"/>
    <property type="evidence" value="ECO:0007669"/>
    <property type="project" value="TreeGrafter"/>
</dbReference>
<sequence length="264" mass="28269">EGRRLAQKLGEHICVVLIGYQKAPPLQLLSSHGVDRLYLVDAPLLADYTTDAYASVLVNLIKEQLPYIVLFGATANGSDLASMVSACMRVGLISGCTALKIDDEGILEATRPVYEDKIYSTVVFQANAFPRMATIRPGAIGIDKAELLGRTQVEEVRPHITAEDIKTKVVGYTQADARTLDLAEAEIIMAGGQGVSSISNWHLVEELADVLGGAIAGSRMAMDNGWITREQLVGQSGKSVKPVLYVALGISGASQHTEGMQESE</sequence>
<gene>
    <name evidence="3" type="ORF">S12H4_39764</name>
</gene>
<protein>
    <recommendedName>
        <fullName evidence="2">Electron transfer flavoprotein alpha/beta-subunit N-terminal domain-containing protein</fullName>
    </recommendedName>
</protein>
<dbReference type="InterPro" id="IPR001308">
    <property type="entry name" value="ETF_a/FixB"/>
</dbReference>
<dbReference type="Gene3D" id="3.40.50.620">
    <property type="entry name" value="HUPs"/>
    <property type="match status" value="1"/>
</dbReference>
<dbReference type="Gene3D" id="3.40.50.1220">
    <property type="entry name" value="TPP-binding domain"/>
    <property type="match status" value="1"/>
</dbReference>
<evidence type="ECO:0000259" key="2">
    <source>
        <dbReference type="SMART" id="SM00893"/>
    </source>
</evidence>
<dbReference type="InterPro" id="IPR014729">
    <property type="entry name" value="Rossmann-like_a/b/a_fold"/>
</dbReference>
<dbReference type="GO" id="GO:0009055">
    <property type="term" value="F:electron transfer activity"/>
    <property type="evidence" value="ECO:0007669"/>
    <property type="project" value="InterPro"/>
</dbReference>
<dbReference type="PANTHER" id="PTHR43153:SF1">
    <property type="entry name" value="ELECTRON TRANSFER FLAVOPROTEIN SUBUNIT ALPHA, MITOCHONDRIAL"/>
    <property type="match status" value="1"/>
</dbReference>
<dbReference type="PIRSF" id="PIRSF000089">
    <property type="entry name" value="Electra_flavoP_a"/>
    <property type="match status" value="1"/>
</dbReference>
<dbReference type="InterPro" id="IPR014730">
    <property type="entry name" value="ETF_a/b_N"/>
</dbReference>
<dbReference type="GO" id="GO:0050660">
    <property type="term" value="F:flavin adenine dinucleotide binding"/>
    <property type="evidence" value="ECO:0007669"/>
    <property type="project" value="InterPro"/>
</dbReference>
<name>X1TM26_9ZZZZ</name>
<dbReference type="SUPFAM" id="SSF52402">
    <property type="entry name" value="Adenine nucleotide alpha hydrolases-like"/>
    <property type="match status" value="1"/>
</dbReference>
<feature type="non-terminal residue" evidence="3">
    <location>
        <position position="1"/>
    </location>
</feature>
<dbReference type="AlphaFoldDB" id="X1TM26"/>
<dbReference type="CDD" id="cd01715">
    <property type="entry name" value="ETF_alpha"/>
    <property type="match status" value="1"/>
</dbReference>
<dbReference type="Pfam" id="PF01012">
    <property type="entry name" value="ETF"/>
    <property type="match status" value="1"/>
</dbReference>
<dbReference type="SMART" id="SM00893">
    <property type="entry name" value="ETF"/>
    <property type="match status" value="1"/>
</dbReference>
<dbReference type="Pfam" id="PF00766">
    <property type="entry name" value="ETF_alpha"/>
    <property type="match status" value="1"/>
</dbReference>
<accession>X1TM26</accession>
<feature type="domain" description="Electron transfer flavoprotein alpha/beta-subunit N-terminal" evidence="2">
    <location>
        <begin position="1"/>
        <end position="169"/>
    </location>
</feature>
<dbReference type="InterPro" id="IPR033947">
    <property type="entry name" value="ETF_alpha_N"/>
</dbReference>
<dbReference type="PANTHER" id="PTHR43153">
    <property type="entry name" value="ELECTRON TRANSFER FLAVOPROTEIN ALPHA"/>
    <property type="match status" value="1"/>
</dbReference>
<reference evidence="3" key="1">
    <citation type="journal article" date="2014" name="Front. Microbiol.">
        <title>High frequency of phylogenetically diverse reductive dehalogenase-homologous genes in deep subseafloor sedimentary metagenomes.</title>
        <authorList>
            <person name="Kawai M."/>
            <person name="Futagami T."/>
            <person name="Toyoda A."/>
            <person name="Takaki Y."/>
            <person name="Nishi S."/>
            <person name="Hori S."/>
            <person name="Arai W."/>
            <person name="Tsubouchi T."/>
            <person name="Morono Y."/>
            <person name="Uchiyama I."/>
            <person name="Ito T."/>
            <person name="Fujiyama A."/>
            <person name="Inagaki F."/>
            <person name="Takami H."/>
        </authorList>
    </citation>
    <scope>NUCLEOTIDE SEQUENCE</scope>
    <source>
        <strain evidence="3">Expedition CK06-06</strain>
    </source>
</reference>
<dbReference type="EMBL" id="BARW01024068">
    <property type="protein sequence ID" value="GAI88610.1"/>
    <property type="molecule type" value="Genomic_DNA"/>
</dbReference>
<dbReference type="InterPro" id="IPR029035">
    <property type="entry name" value="DHS-like_NAD/FAD-binding_dom"/>
</dbReference>
<dbReference type="SUPFAM" id="SSF52467">
    <property type="entry name" value="DHS-like NAD/FAD-binding domain"/>
    <property type="match status" value="1"/>
</dbReference>
<feature type="non-terminal residue" evidence="3">
    <location>
        <position position="264"/>
    </location>
</feature>
<comment type="similarity">
    <text evidence="1">Belongs to the ETF alpha-subunit/FixB family.</text>
</comment>
<evidence type="ECO:0000313" key="3">
    <source>
        <dbReference type="EMBL" id="GAI88610.1"/>
    </source>
</evidence>